<dbReference type="NCBIfam" id="NF008281">
    <property type="entry name" value="PRK11059.1"/>
    <property type="match status" value="1"/>
</dbReference>
<dbReference type="Proteomes" id="UP000188276">
    <property type="component" value="Unassembled WGS sequence"/>
</dbReference>
<keyword evidence="5" id="KW-1185">Reference proteome</keyword>
<dbReference type="OrthoDB" id="5894408at2"/>
<dbReference type="InterPro" id="IPR033423">
    <property type="entry name" value="GAPES4"/>
</dbReference>
<dbReference type="RefSeq" id="WP_077337367.1">
    <property type="nucleotide sequence ID" value="NZ_FULE01000050.1"/>
</dbReference>
<dbReference type="GO" id="GO:0071111">
    <property type="term" value="F:cyclic-guanylate-specific phosphodiesterase activity"/>
    <property type="evidence" value="ECO:0007669"/>
    <property type="project" value="InterPro"/>
</dbReference>
<feature type="transmembrane region" description="Helical" evidence="1">
    <location>
        <begin position="12"/>
        <end position="36"/>
    </location>
</feature>
<dbReference type="PROSITE" id="PS50883">
    <property type="entry name" value="EAL"/>
    <property type="match status" value="1"/>
</dbReference>
<dbReference type="InterPro" id="IPR029787">
    <property type="entry name" value="Nucleotide_cyclase"/>
</dbReference>
<dbReference type="AlphaFoldDB" id="A0A1R4LTD6"/>
<accession>A0A1R4LTD6</accession>
<protein>
    <submittedName>
        <fullName evidence="4">RNase E specificity factor CsrD</fullName>
    </submittedName>
</protein>
<dbReference type="PANTHER" id="PTHR33121:SF32">
    <property type="entry name" value="RNASE E SPECIFICITY FACTOR CSRD"/>
    <property type="match status" value="1"/>
</dbReference>
<dbReference type="Pfam" id="PF00563">
    <property type="entry name" value="EAL"/>
    <property type="match status" value="1"/>
</dbReference>
<dbReference type="InterPro" id="IPR001633">
    <property type="entry name" value="EAL_dom"/>
</dbReference>
<feature type="domain" description="GGDEF" evidence="3">
    <location>
        <begin position="255"/>
        <end position="384"/>
    </location>
</feature>
<evidence type="ECO:0000313" key="5">
    <source>
        <dbReference type="Proteomes" id="UP000188276"/>
    </source>
</evidence>
<dbReference type="SUPFAM" id="SSF141868">
    <property type="entry name" value="EAL domain-like"/>
    <property type="match status" value="1"/>
</dbReference>
<dbReference type="InterPro" id="IPR035919">
    <property type="entry name" value="EAL_sf"/>
</dbReference>
<evidence type="ECO:0000256" key="1">
    <source>
        <dbReference type="SAM" id="Phobius"/>
    </source>
</evidence>
<evidence type="ECO:0000259" key="3">
    <source>
        <dbReference type="PROSITE" id="PS50887"/>
    </source>
</evidence>
<evidence type="ECO:0000313" key="4">
    <source>
        <dbReference type="EMBL" id="SJN59587.1"/>
    </source>
</evidence>
<dbReference type="PROSITE" id="PS50887">
    <property type="entry name" value="GGDEF"/>
    <property type="match status" value="1"/>
</dbReference>
<name>A0A1R4LTD6_VIBR1</name>
<reference evidence="5" key="1">
    <citation type="submission" date="2017-02" db="EMBL/GenBank/DDBJ databases">
        <authorList>
            <person name="Rodrigo-Torres L."/>
            <person name="Arahal R.D."/>
            <person name="Lucena T."/>
        </authorList>
    </citation>
    <scope>NUCLEOTIDE SEQUENCE [LARGE SCALE GENOMIC DNA]</scope>
    <source>
        <strain evidence="5">CECT 7878</strain>
    </source>
</reference>
<gene>
    <name evidence="4" type="primary">csrD_2</name>
    <name evidence="4" type="ORF">VR7878_03518</name>
</gene>
<keyword evidence="1" id="KW-0472">Membrane</keyword>
<dbReference type="CDD" id="cd01948">
    <property type="entry name" value="EAL"/>
    <property type="match status" value="1"/>
</dbReference>
<dbReference type="PANTHER" id="PTHR33121">
    <property type="entry name" value="CYCLIC DI-GMP PHOSPHODIESTERASE PDEF"/>
    <property type="match status" value="1"/>
</dbReference>
<dbReference type="Gene3D" id="3.20.20.450">
    <property type="entry name" value="EAL domain"/>
    <property type="match status" value="1"/>
</dbReference>
<proteinExistence type="predicted"/>
<dbReference type="InterPro" id="IPR050706">
    <property type="entry name" value="Cyclic-di-GMP_PDE-like"/>
</dbReference>
<organism evidence="4 5">
    <name type="scientific">Vibrio ruber (strain DSM 16370 / JCM 11486 / BCRC 17186 / CECT 7878 / LMG 23124 / VR1)</name>
    <dbReference type="NCBI Taxonomy" id="1123498"/>
    <lineage>
        <taxon>Bacteria</taxon>
        <taxon>Pseudomonadati</taxon>
        <taxon>Pseudomonadota</taxon>
        <taxon>Gammaproteobacteria</taxon>
        <taxon>Vibrionales</taxon>
        <taxon>Vibrionaceae</taxon>
        <taxon>Vibrio</taxon>
    </lineage>
</organism>
<sequence>MRYTPTLKLSTRLVAVVTMIVTGAIFILFIGGTLSFQRLGQEYLNHYLHGVVEVIDKELEEPDAAYSMQRWVPKLLHASNIVEMTLTSKAGVVYRFKDTTSSVEESRLYHAAFELKRNQDYTLHFKAVPPYIGFTYSFSAMWSTTFAVILIVVCLLRGVKWLRAQLLGSELLEERGRMILAGQVERYAKGDEREWPYTASEALDRLIEELKDARQERSRFDTFIRTQTFLDQLTGAANRVLFDSKLEAALLENDARGGVLMLQLEELDGRDKSEFDHLVVQVGECISNVIQRYPDAILSRYYDTVFSVLIPHQNSKEVAQVAVQCLKGIERLSPPLPLDQSNWCHIGITMYSEGEQWGRIIDEVETALKSAQLEGGNAWSRFNKVKSVDDERGNVRWRSLFEHNLTEDKICLFKQDCYIVSPQKQLSVAHKELFVRIPEPGQGFMKTSRFISAIVAVGYEMVLDRVTCHRVVQFLREEDSACDMYSINLYVTSFAQRAHFIWFRNLLMQLPRAYRQRLCFEFTESHLVKHLDYMRPVLKMIEAFSCQTVVGQVGRTIVSTHYVKEFKIDYLKLHRSLVKGIERRSENQLFVRSMVGVCRGADTQVIAVGVESDNEWKILQSLGVSGVQGRLFDIESQWIPKPRVTNIKPGKRKRWKTKHTQR</sequence>
<dbReference type="Gene3D" id="3.30.70.270">
    <property type="match status" value="1"/>
</dbReference>
<keyword evidence="1" id="KW-1133">Transmembrane helix</keyword>
<dbReference type="EMBL" id="FULE01000050">
    <property type="protein sequence ID" value="SJN59587.1"/>
    <property type="molecule type" value="Genomic_DNA"/>
</dbReference>
<keyword evidence="1" id="KW-0812">Transmembrane</keyword>
<dbReference type="Pfam" id="PF17157">
    <property type="entry name" value="GAPES4"/>
    <property type="match status" value="1"/>
</dbReference>
<dbReference type="STRING" id="1123498.VR7878_03518"/>
<feature type="domain" description="EAL" evidence="2">
    <location>
        <begin position="394"/>
        <end position="649"/>
    </location>
</feature>
<dbReference type="Pfam" id="PF00990">
    <property type="entry name" value="GGDEF"/>
    <property type="match status" value="1"/>
</dbReference>
<feature type="transmembrane region" description="Helical" evidence="1">
    <location>
        <begin position="131"/>
        <end position="156"/>
    </location>
</feature>
<dbReference type="InterPro" id="IPR043128">
    <property type="entry name" value="Rev_trsase/Diguanyl_cyclase"/>
</dbReference>
<evidence type="ECO:0000259" key="2">
    <source>
        <dbReference type="PROSITE" id="PS50883"/>
    </source>
</evidence>
<dbReference type="SMART" id="SM00052">
    <property type="entry name" value="EAL"/>
    <property type="match status" value="1"/>
</dbReference>
<dbReference type="SUPFAM" id="SSF55073">
    <property type="entry name" value="Nucleotide cyclase"/>
    <property type="match status" value="1"/>
</dbReference>
<dbReference type="InterPro" id="IPR000160">
    <property type="entry name" value="GGDEF_dom"/>
</dbReference>
<dbReference type="SMART" id="SM00267">
    <property type="entry name" value="GGDEF"/>
    <property type="match status" value="1"/>
</dbReference>